<dbReference type="RefSeq" id="XP_033689568.1">
    <property type="nucleotide sequence ID" value="XM_033819811.1"/>
</dbReference>
<dbReference type="Pfam" id="PF00005">
    <property type="entry name" value="ABC_tran"/>
    <property type="match status" value="2"/>
</dbReference>
<dbReference type="SUPFAM" id="SSF52540">
    <property type="entry name" value="P-loop containing nucleoside triphosphate hydrolases"/>
    <property type="match status" value="2"/>
</dbReference>
<feature type="domain" description="ABC transporter" evidence="9">
    <location>
        <begin position="377"/>
        <end position="615"/>
    </location>
</feature>
<dbReference type="PANTHER" id="PTHR43394:SF15">
    <property type="entry name" value="ALPHA-FACTOR-TRANSPORTING ATPASE"/>
    <property type="match status" value="1"/>
</dbReference>
<feature type="domain" description="ABC transmembrane type-1" evidence="10">
    <location>
        <begin position="813"/>
        <end position="1096"/>
    </location>
</feature>
<evidence type="ECO:0000256" key="2">
    <source>
        <dbReference type="ARBA" id="ARBA00022692"/>
    </source>
</evidence>
<dbReference type="PROSITE" id="PS50893">
    <property type="entry name" value="ABC_TRANSPORTER_2"/>
    <property type="match status" value="2"/>
</dbReference>
<dbReference type="InterPro" id="IPR003439">
    <property type="entry name" value="ABC_transporter-like_ATP-bd"/>
</dbReference>
<dbReference type="CDD" id="cd18578">
    <property type="entry name" value="ABC_6TM_Pgp_ABCB1_D2_like"/>
    <property type="match status" value="1"/>
</dbReference>
<organism evidence="11 12">
    <name type="scientific">Trematosphaeria pertusa</name>
    <dbReference type="NCBI Taxonomy" id="390896"/>
    <lineage>
        <taxon>Eukaryota</taxon>
        <taxon>Fungi</taxon>
        <taxon>Dikarya</taxon>
        <taxon>Ascomycota</taxon>
        <taxon>Pezizomycotina</taxon>
        <taxon>Dothideomycetes</taxon>
        <taxon>Pleosporomycetidae</taxon>
        <taxon>Pleosporales</taxon>
        <taxon>Massarineae</taxon>
        <taxon>Trematosphaeriaceae</taxon>
        <taxon>Trematosphaeria</taxon>
    </lineage>
</organism>
<feature type="transmembrane region" description="Helical" evidence="8">
    <location>
        <begin position="955"/>
        <end position="973"/>
    </location>
</feature>
<evidence type="ECO:0000256" key="6">
    <source>
        <dbReference type="ARBA" id="ARBA00023136"/>
    </source>
</evidence>
<dbReference type="Proteomes" id="UP000800094">
    <property type="component" value="Unassembled WGS sequence"/>
</dbReference>
<name>A0A6A6IVX4_9PLEO</name>
<feature type="domain" description="ABC transmembrane type-1" evidence="10">
    <location>
        <begin position="49"/>
        <end position="340"/>
    </location>
</feature>
<feature type="region of interest" description="Disordered" evidence="7">
    <location>
        <begin position="672"/>
        <end position="705"/>
    </location>
</feature>
<evidence type="ECO:0000259" key="9">
    <source>
        <dbReference type="PROSITE" id="PS50893"/>
    </source>
</evidence>
<evidence type="ECO:0000313" key="12">
    <source>
        <dbReference type="Proteomes" id="UP000800094"/>
    </source>
</evidence>
<dbReference type="Gene3D" id="3.40.50.300">
    <property type="entry name" value="P-loop containing nucleotide triphosphate hydrolases"/>
    <property type="match status" value="2"/>
</dbReference>
<feature type="compositionally biased region" description="Basic and acidic residues" evidence="7">
    <location>
        <begin position="9"/>
        <end position="18"/>
    </location>
</feature>
<feature type="compositionally biased region" description="Low complexity" evidence="7">
    <location>
        <begin position="672"/>
        <end position="686"/>
    </location>
</feature>
<evidence type="ECO:0000256" key="3">
    <source>
        <dbReference type="ARBA" id="ARBA00022741"/>
    </source>
</evidence>
<feature type="transmembrane region" description="Helical" evidence="8">
    <location>
        <begin position="97"/>
        <end position="121"/>
    </location>
</feature>
<dbReference type="Pfam" id="PF00664">
    <property type="entry name" value="ABC_membrane"/>
    <property type="match status" value="2"/>
</dbReference>
<dbReference type="Gene3D" id="1.20.1560.10">
    <property type="entry name" value="ABC transporter type 1, transmembrane domain"/>
    <property type="match status" value="2"/>
</dbReference>
<keyword evidence="4" id="KW-0067">ATP-binding</keyword>
<feature type="transmembrane region" description="Helical" evidence="8">
    <location>
        <begin position="930"/>
        <end position="949"/>
    </location>
</feature>
<keyword evidence="2 8" id="KW-0812">Transmembrane</keyword>
<dbReference type="GO" id="GO:0090374">
    <property type="term" value="P:oligopeptide export from mitochondrion"/>
    <property type="evidence" value="ECO:0007669"/>
    <property type="project" value="TreeGrafter"/>
</dbReference>
<proteinExistence type="predicted"/>
<protein>
    <submittedName>
        <fullName evidence="11">P-loop containing nucleoside triphosphate hydrolase protein</fullName>
    </submittedName>
</protein>
<accession>A0A6A6IVX4</accession>
<dbReference type="GO" id="GO:0005743">
    <property type="term" value="C:mitochondrial inner membrane"/>
    <property type="evidence" value="ECO:0007669"/>
    <property type="project" value="TreeGrafter"/>
</dbReference>
<evidence type="ECO:0000259" key="10">
    <source>
        <dbReference type="PROSITE" id="PS50929"/>
    </source>
</evidence>
<dbReference type="InterPro" id="IPR027417">
    <property type="entry name" value="P-loop_NTPase"/>
</dbReference>
<feature type="transmembrane region" description="Helical" evidence="8">
    <location>
        <begin position="852"/>
        <end position="875"/>
    </location>
</feature>
<evidence type="ECO:0000256" key="4">
    <source>
        <dbReference type="ARBA" id="ARBA00022840"/>
    </source>
</evidence>
<keyword evidence="11" id="KW-0378">Hydrolase</keyword>
<dbReference type="SMART" id="SM00382">
    <property type="entry name" value="AAA"/>
    <property type="match status" value="2"/>
</dbReference>
<dbReference type="PROSITE" id="PS50929">
    <property type="entry name" value="ABC_TM1F"/>
    <property type="match status" value="2"/>
</dbReference>
<dbReference type="EMBL" id="ML987190">
    <property type="protein sequence ID" value="KAF2254564.1"/>
    <property type="molecule type" value="Genomic_DNA"/>
</dbReference>
<feature type="transmembrane region" description="Helical" evidence="8">
    <location>
        <begin position="282"/>
        <end position="298"/>
    </location>
</feature>
<dbReference type="GeneID" id="54573141"/>
<gene>
    <name evidence="11" type="ORF">BU26DRAFT_140717</name>
</gene>
<evidence type="ECO:0000256" key="5">
    <source>
        <dbReference type="ARBA" id="ARBA00022989"/>
    </source>
</evidence>
<evidence type="ECO:0000256" key="7">
    <source>
        <dbReference type="SAM" id="MobiDB-lite"/>
    </source>
</evidence>
<dbReference type="InterPro" id="IPR011527">
    <property type="entry name" value="ABC1_TM_dom"/>
</dbReference>
<feature type="transmembrane region" description="Helical" evidence="8">
    <location>
        <begin position="1070"/>
        <end position="1090"/>
    </location>
</feature>
<sequence length="1410" mass="155311">MATSSASNRTDEQEKMSTEEDEEQEIIQQLGWKALFGFTTTAHLPTLSVGLVAALVAALTLPAIAVVYGLIFRQFADFGAGTISAAVMLQNSSRYCLYLTAFAALNWLANSIYFITFLTFGELQARSARNRIFNTLLWKNMAWYDTRETGVAAFLPAVQMQIRDLQMSVSQPLGEAVQCFIQAIGSLGVAFYFSWNLTLVTIASVPLVYVVMAYLSGLLSKSAHEQSNKLQQALKYITNVIHNIEQVKSFNGERFELQRYTNIIARAGGLYNRQASLRSGQLGFMQFITLSIFVQGFWYGSHLVQTGDRNAGQVVTTFWAALMAVQGITGFLPQFIVLQKGRVAAARLRALVTQISRTDTNNETGGQQRPERCAGDIEFREVSFSYPSQPDQTALRDISMSIAAGQTTFVIGRSGSGKSTLGQLLVRFYQPSSGAIRLDDVPLEQLDVRWLREQITLVEQHSVLFNETIRRNITLGKKGDNVSLLAIQEAVEFAILQQMIRDLPNGFDTQMGLKGSSLSGGQKQRMALARARLRNTPVLILDESTSALDYITRVAILDAIRAWRKGKTTIIITHDTSQILPDDFVYVMDQAEVLEKGTRRVLEAERDSAFRTFLNLPELDDANLEVSPVDETGDIMSLYADSWGIPSLPGRPSSAIFFRESFLSPFLSPRQSFMPPSSRRPSAASSEVDLTSRRATMPPALPASAPGTLEEKAFEEKRMAARLRPLSVASHCSSIQDISTLRPISFTPGRFPNHVETEKGPSFRKTFWAKMEIRKKRQLASEEPTPAVKTLSIMHILGSVSPRVGWPSRLGLVVACICAIIHAGATPAFAYVFSRLLATFYTAGRQQQQAQIYALTILGIAIADGLATYGFNALFDISAQTWANALKLESMRHILMQPREFFDREENSVSRLAECLDQFAEEARNLPGRFTGIAITVVAMIAIAVVWSFVHCWRLTIVALACGPILFAITRIYNAISSRWERFSNEADEQVGQVLHETFVNIRTVRCLVLEEVFRAKYNEATAGALKVGMKRAIYTGSIFGLNYSGTIFVSALLFWWGSYMISKLEYTPTQIIMAFNILMLSVAHVSWLGNYIPQINVSRDAGSRLMRLAHLPLDSHELVGTQQLFNAGEIALKDLNFTYPTREEHPVLHKVSFSIARGSCTAIVGTSGSGKSTIAALLLKLYQTDNPALDTSPDLTISGQDIKKLHTYTLRSRIAIVSQTPVLFPGTIAENITYGLSPSSQLTKSAKICAAASAAGVADFIDSLPQGYHTAVGEGGTGLSGGQAQRIAIARALVRDPDILILDEATSALDVESASIIRDTIQRLVTESKRDDAGEGPSARVGAAAQRRDMTVIIITHAREMMAIAEHVIMLDKGRVVEQGSFDELKRKRGPFSRLLRGEGTEVPLRGLG</sequence>
<keyword evidence="5 8" id="KW-1133">Transmembrane helix</keyword>
<evidence type="ECO:0000256" key="8">
    <source>
        <dbReference type="SAM" id="Phobius"/>
    </source>
</evidence>
<evidence type="ECO:0000313" key="11">
    <source>
        <dbReference type="EMBL" id="KAF2254564.1"/>
    </source>
</evidence>
<dbReference type="InterPro" id="IPR003593">
    <property type="entry name" value="AAA+_ATPase"/>
</dbReference>
<feature type="region of interest" description="Disordered" evidence="7">
    <location>
        <begin position="1"/>
        <end position="22"/>
    </location>
</feature>
<dbReference type="OrthoDB" id="6500128at2759"/>
<dbReference type="GO" id="GO:0016887">
    <property type="term" value="F:ATP hydrolysis activity"/>
    <property type="evidence" value="ECO:0007669"/>
    <property type="project" value="InterPro"/>
</dbReference>
<keyword evidence="12" id="KW-1185">Reference proteome</keyword>
<feature type="domain" description="ABC transporter" evidence="9">
    <location>
        <begin position="1131"/>
        <end position="1399"/>
    </location>
</feature>
<dbReference type="PROSITE" id="PS00211">
    <property type="entry name" value="ABC_TRANSPORTER_1"/>
    <property type="match status" value="1"/>
</dbReference>
<dbReference type="GO" id="GO:0005524">
    <property type="term" value="F:ATP binding"/>
    <property type="evidence" value="ECO:0007669"/>
    <property type="project" value="UniProtKB-KW"/>
</dbReference>
<comment type="subcellular location">
    <subcellularLocation>
        <location evidence="1">Membrane</location>
        <topology evidence="1">Multi-pass membrane protein</topology>
    </subcellularLocation>
</comment>
<feature type="transmembrane region" description="Helical" evidence="8">
    <location>
        <begin position="1033"/>
        <end position="1058"/>
    </location>
</feature>
<dbReference type="FunFam" id="3.40.50.300:FF:001471">
    <property type="entry name" value="P-loop containing nucleoside triphosphate hydrolase protein"/>
    <property type="match status" value="2"/>
</dbReference>
<dbReference type="CDD" id="cd18577">
    <property type="entry name" value="ABC_6TM_Pgp_ABCB1_D1_like"/>
    <property type="match status" value="1"/>
</dbReference>
<dbReference type="GO" id="GO:0015421">
    <property type="term" value="F:ABC-type oligopeptide transporter activity"/>
    <property type="evidence" value="ECO:0007669"/>
    <property type="project" value="TreeGrafter"/>
</dbReference>
<dbReference type="InterPro" id="IPR036640">
    <property type="entry name" value="ABC1_TM_sf"/>
</dbReference>
<feature type="transmembrane region" description="Helical" evidence="8">
    <location>
        <begin position="810"/>
        <end position="832"/>
    </location>
</feature>
<dbReference type="PANTHER" id="PTHR43394">
    <property type="entry name" value="ATP-DEPENDENT PERMEASE MDL1, MITOCHONDRIAL"/>
    <property type="match status" value="1"/>
</dbReference>
<feature type="transmembrane region" description="Helical" evidence="8">
    <location>
        <begin position="199"/>
        <end position="219"/>
    </location>
</feature>
<feature type="transmembrane region" description="Helical" evidence="8">
    <location>
        <begin position="318"/>
        <end position="338"/>
    </location>
</feature>
<dbReference type="SUPFAM" id="SSF90123">
    <property type="entry name" value="ABC transporter transmembrane region"/>
    <property type="match status" value="2"/>
</dbReference>
<evidence type="ECO:0000256" key="1">
    <source>
        <dbReference type="ARBA" id="ARBA00004141"/>
    </source>
</evidence>
<keyword evidence="3" id="KW-0547">Nucleotide-binding</keyword>
<feature type="transmembrane region" description="Helical" evidence="8">
    <location>
        <begin position="49"/>
        <end position="71"/>
    </location>
</feature>
<dbReference type="InterPro" id="IPR017871">
    <property type="entry name" value="ABC_transporter-like_CS"/>
</dbReference>
<keyword evidence="6 8" id="KW-0472">Membrane</keyword>
<dbReference type="InterPro" id="IPR039421">
    <property type="entry name" value="Type_1_exporter"/>
</dbReference>
<reference evidence="11" key="1">
    <citation type="journal article" date="2020" name="Stud. Mycol.">
        <title>101 Dothideomycetes genomes: a test case for predicting lifestyles and emergence of pathogens.</title>
        <authorList>
            <person name="Haridas S."/>
            <person name="Albert R."/>
            <person name="Binder M."/>
            <person name="Bloem J."/>
            <person name="Labutti K."/>
            <person name="Salamov A."/>
            <person name="Andreopoulos B."/>
            <person name="Baker S."/>
            <person name="Barry K."/>
            <person name="Bills G."/>
            <person name="Bluhm B."/>
            <person name="Cannon C."/>
            <person name="Castanera R."/>
            <person name="Culley D."/>
            <person name="Daum C."/>
            <person name="Ezra D."/>
            <person name="Gonzalez J."/>
            <person name="Henrissat B."/>
            <person name="Kuo A."/>
            <person name="Liang C."/>
            <person name="Lipzen A."/>
            <person name="Lutzoni F."/>
            <person name="Magnuson J."/>
            <person name="Mondo S."/>
            <person name="Nolan M."/>
            <person name="Ohm R."/>
            <person name="Pangilinan J."/>
            <person name="Park H.-J."/>
            <person name="Ramirez L."/>
            <person name="Alfaro M."/>
            <person name="Sun H."/>
            <person name="Tritt A."/>
            <person name="Yoshinaga Y."/>
            <person name="Zwiers L.-H."/>
            <person name="Turgeon B."/>
            <person name="Goodwin S."/>
            <person name="Spatafora J."/>
            <person name="Crous P."/>
            <person name="Grigoriev I."/>
        </authorList>
    </citation>
    <scope>NUCLEOTIDE SEQUENCE</scope>
    <source>
        <strain evidence="11">CBS 122368</strain>
    </source>
</reference>